<comment type="caution">
    <text evidence="1">The sequence shown here is derived from an EMBL/GenBank/DDBJ whole genome shotgun (WGS) entry which is preliminary data.</text>
</comment>
<reference evidence="1 2" key="1">
    <citation type="journal article" date="2022" name="Genome Biol. Evol.">
        <title>The Spruce Budworm Genome: Reconstructing the Evolutionary History of Antifreeze Proteins.</title>
        <authorList>
            <person name="Beliveau C."/>
            <person name="Gagne P."/>
            <person name="Picq S."/>
            <person name="Vernygora O."/>
            <person name="Keeling C.I."/>
            <person name="Pinkney K."/>
            <person name="Doucet D."/>
            <person name="Wen F."/>
            <person name="Johnston J.S."/>
            <person name="Maaroufi H."/>
            <person name="Boyle B."/>
            <person name="Laroche J."/>
            <person name="Dewar K."/>
            <person name="Juretic N."/>
            <person name="Blackburn G."/>
            <person name="Nisole A."/>
            <person name="Brunet B."/>
            <person name="Brandao M."/>
            <person name="Lumley L."/>
            <person name="Duan J."/>
            <person name="Quan G."/>
            <person name="Lucarotti C.J."/>
            <person name="Roe A.D."/>
            <person name="Sperling F.A.H."/>
            <person name="Levesque R.C."/>
            <person name="Cusson M."/>
        </authorList>
    </citation>
    <scope>NUCLEOTIDE SEQUENCE [LARGE SCALE GENOMIC DNA]</scope>
    <source>
        <strain evidence="1">Glfc:IPQL:Cfum</strain>
    </source>
</reference>
<sequence>MFDQLVSVTDMNEPLGRSDSEFESIVAANNKAGDLKLKKAGQKRKPDAARTTTAASKKKEAHHPFELFPEDESLAKNYSAQDQLGSSITQRVADGITRRAVDLEGAFFLELRVYNTDDIRSELKEEKWKKALLAVKAQIDTDTPQWEYLQKLSKHLKTLFDDADVKYFHNKKV</sequence>
<dbReference type="Proteomes" id="UP001064048">
    <property type="component" value="Chromosome 12"/>
</dbReference>
<protein>
    <submittedName>
        <fullName evidence="1">Uncharacterized protein</fullName>
    </submittedName>
</protein>
<organism evidence="1 2">
    <name type="scientific">Choristoneura fumiferana</name>
    <name type="common">Spruce budworm moth</name>
    <name type="synonym">Archips fumiferana</name>
    <dbReference type="NCBI Taxonomy" id="7141"/>
    <lineage>
        <taxon>Eukaryota</taxon>
        <taxon>Metazoa</taxon>
        <taxon>Ecdysozoa</taxon>
        <taxon>Arthropoda</taxon>
        <taxon>Hexapoda</taxon>
        <taxon>Insecta</taxon>
        <taxon>Pterygota</taxon>
        <taxon>Neoptera</taxon>
        <taxon>Endopterygota</taxon>
        <taxon>Lepidoptera</taxon>
        <taxon>Glossata</taxon>
        <taxon>Ditrysia</taxon>
        <taxon>Tortricoidea</taxon>
        <taxon>Tortricidae</taxon>
        <taxon>Tortricinae</taxon>
        <taxon>Choristoneura</taxon>
    </lineage>
</organism>
<evidence type="ECO:0000313" key="2">
    <source>
        <dbReference type="Proteomes" id="UP001064048"/>
    </source>
</evidence>
<keyword evidence="2" id="KW-1185">Reference proteome</keyword>
<evidence type="ECO:0000313" key="1">
    <source>
        <dbReference type="EMBL" id="KAI8428758.1"/>
    </source>
</evidence>
<gene>
    <name evidence="1" type="ORF">MSG28_007439</name>
</gene>
<name>A0ACC0JXE5_CHOFU</name>
<accession>A0ACC0JXE5</accession>
<proteinExistence type="predicted"/>
<dbReference type="EMBL" id="CM046112">
    <property type="protein sequence ID" value="KAI8428758.1"/>
    <property type="molecule type" value="Genomic_DNA"/>
</dbReference>